<feature type="transmembrane region" description="Helical" evidence="6">
    <location>
        <begin position="79"/>
        <end position="100"/>
    </location>
</feature>
<keyword evidence="3 6" id="KW-0812">Transmembrane</keyword>
<dbReference type="InterPro" id="IPR050833">
    <property type="entry name" value="Poly_Biosynth_Transport"/>
</dbReference>
<name>A0A7L5DG85_9BACT</name>
<dbReference type="KEGG" id="srho:HH216_01410"/>
<gene>
    <name evidence="7" type="ORF">HH216_01410</name>
</gene>
<feature type="transmembrane region" description="Helical" evidence="6">
    <location>
        <begin position="155"/>
        <end position="173"/>
    </location>
</feature>
<dbReference type="InterPro" id="IPR002797">
    <property type="entry name" value="Polysacc_synth"/>
</dbReference>
<protein>
    <submittedName>
        <fullName evidence="7">Oligosaccharide flippase family protein</fullName>
    </submittedName>
</protein>
<evidence type="ECO:0000256" key="3">
    <source>
        <dbReference type="ARBA" id="ARBA00022692"/>
    </source>
</evidence>
<evidence type="ECO:0000256" key="4">
    <source>
        <dbReference type="ARBA" id="ARBA00022989"/>
    </source>
</evidence>
<feature type="transmembrane region" description="Helical" evidence="6">
    <location>
        <begin position="305"/>
        <end position="327"/>
    </location>
</feature>
<feature type="transmembrane region" description="Helical" evidence="6">
    <location>
        <begin position="38"/>
        <end position="58"/>
    </location>
</feature>
<comment type="subcellular location">
    <subcellularLocation>
        <location evidence="1">Cell membrane</location>
        <topology evidence="1">Multi-pass membrane protein</topology>
    </subcellularLocation>
</comment>
<keyword evidence="4 6" id="KW-1133">Transmembrane helix</keyword>
<feature type="transmembrane region" description="Helical" evidence="6">
    <location>
        <begin position="179"/>
        <end position="199"/>
    </location>
</feature>
<accession>A0A7L5DG85</accession>
<dbReference type="PANTHER" id="PTHR30250">
    <property type="entry name" value="PST FAMILY PREDICTED COLANIC ACID TRANSPORTER"/>
    <property type="match status" value="1"/>
</dbReference>
<evidence type="ECO:0000313" key="8">
    <source>
        <dbReference type="Proteomes" id="UP000501128"/>
    </source>
</evidence>
<evidence type="ECO:0000313" key="7">
    <source>
        <dbReference type="EMBL" id="QJD77224.1"/>
    </source>
</evidence>
<dbReference type="EMBL" id="CP051677">
    <property type="protein sequence ID" value="QJD77224.1"/>
    <property type="molecule type" value="Genomic_DNA"/>
</dbReference>
<dbReference type="GO" id="GO:0005886">
    <property type="term" value="C:plasma membrane"/>
    <property type="evidence" value="ECO:0007669"/>
    <property type="project" value="UniProtKB-SubCell"/>
</dbReference>
<keyword evidence="8" id="KW-1185">Reference proteome</keyword>
<organism evidence="7 8">
    <name type="scientific">Spirosoma rhododendri</name>
    <dbReference type="NCBI Taxonomy" id="2728024"/>
    <lineage>
        <taxon>Bacteria</taxon>
        <taxon>Pseudomonadati</taxon>
        <taxon>Bacteroidota</taxon>
        <taxon>Cytophagia</taxon>
        <taxon>Cytophagales</taxon>
        <taxon>Cytophagaceae</taxon>
        <taxon>Spirosoma</taxon>
    </lineage>
</organism>
<evidence type="ECO:0000256" key="2">
    <source>
        <dbReference type="ARBA" id="ARBA00022475"/>
    </source>
</evidence>
<reference evidence="7 8" key="1">
    <citation type="submission" date="2020-04" db="EMBL/GenBank/DDBJ databases">
        <title>Genome sequencing of novel species.</title>
        <authorList>
            <person name="Heo J."/>
            <person name="Kim S.-J."/>
            <person name="Kim J.-S."/>
            <person name="Hong S.-B."/>
            <person name="Kwon S.-W."/>
        </authorList>
    </citation>
    <scope>NUCLEOTIDE SEQUENCE [LARGE SCALE GENOMIC DNA]</scope>
    <source>
        <strain evidence="7 8">CJU-R4</strain>
    </source>
</reference>
<dbReference type="AlphaFoldDB" id="A0A7L5DG85"/>
<evidence type="ECO:0000256" key="1">
    <source>
        <dbReference type="ARBA" id="ARBA00004651"/>
    </source>
</evidence>
<feature type="transmembrane region" description="Helical" evidence="6">
    <location>
        <begin position="431"/>
        <end position="450"/>
    </location>
</feature>
<feature type="transmembrane region" description="Helical" evidence="6">
    <location>
        <begin position="392"/>
        <end position="411"/>
    </location>
</feature>
<dbReference type="PANTHER" id="PTHR30250:SF26">
    <property type="entry name" value="PSMA PROTEIN"/>
    <property type="match status" value="1"/>
</dbReference>
<evidence type="ECO:0000256" key="6">
    <source>
        <dbReference type="SAM" id="Phobius"/>
    </source>
</evidence>
<dbReference type="RefSeq" id="WP_169549167.1">
    <property type="nucleotide sequence ID" value="NZ_CP051677.1"/>
</dbReference>
<keyword evidence="2" id="KW-1003">Cell membrane</keyword>
<feature type="transmembrane region" description="Helical" evidence="6">
    <location>
        <begin position="368"/>
        <end position="386"/>
    </location>
</feature>
<evidence type="ECO:0000256" key="5">
    <source>
        <dbReference type="ARBA" id="ARBA00023136"/>
    </source>
</evidence>
<proteinExistence type="predicted"/>
<feature type="transmembrane region" description="Helical" evidence="6">
    <location>
        <begin position="120"/>
        <end position="143"/>
    </location>
</feature>
<feature type="transmembrane region" description="Helical" evidence="6">
    <location>
        <begin position="456"/>
        <end position="474"/>
    </location>
</feature>
<feature type="transmembrane region" description="Helical" evidence="6">
    <location>
        <begin position="333"/>
        <end position="356"/>
    </location>
</feature>
<dbReference type="Pfam" id="PF01943">
    <property type="entry name" value="Polysacc_synt"/>
    <property type="match status" value="1"/>
</dbReference>
<dbReference type="Proteomes" id="UP000501128">
    <property type="component" value="Chromosome"/>
</dbReference>
<sequence>MKLTYKNSLSGIGQLVLTGLLTFVSIPVFIRVLGEEAYGAFSIVTLAGNLNLLANLGLNTSLLRLLSEQGKTRESDHDIVVTLGLLLSILLPLSALAISQEEHILTQWLGLSGGLYERVATLYKLVIAANLVLMLGQTFTTVLDAQEQIYRTNGYQFVYSVLYWGGLITVVSLGYDLTMIGGVILLAALIWFGLVLVAARRSWGSLDLTGLRGNVHRLVRKQLAFSLNLYAAGLLNMLFEPMTKILVSRLIGVREVGYLEIAYRVRAQLWTLATKAIYPIYPRIARQIDTRQISRLVSGYQTSMLVLLVPFLGLFALVMPDLMPLWIPGVNQLVVVATIAICTAHTVGSLALPFYYYLLSQHHVRKTVWLQLTNVIVNGLVILATYNTLGFYGIILANVLAILGSLTLSLLYQHRYLGWLRIPADGRQWPVWLGIGFVAGLLLVALLQVHVPQIRIGLAIGGALLIYLLLLVRLRHRFKAWLS</sequence>
<keyword evidence="5 6" id="KW-0472">Membrane</keyword>
<feature type="transmembrane region" description="Helical" evidence="6">
    <location>
        <begin position="12"/>
        <end position="32"/>
    </location>
</feature>